<evidence type="ECO:0000259" key="3">
    <source>
        <dbReference type="PROSITE" id="PS50930"/>
    </source>
</evidence>
<organism evidence="4 5">
    <name type="scientific">Xylanibacter ruminicola</name>
    <name type="common">Prevotella ruminicola</name>
    <dbReference type="NCBI Taxonomy" id="839"/>
    <lineage>
        <taxon>Bacteria</taxon>
        <taxon>Pseudomonadati</taxon>
        <taxon>Bacteroidota</taxon>
        <taxon>Bacteroidia</taxon>
        <taxon>Bacteroidales</taxon>
        <taxon>Prevotellaceae</taxon>
        <taxon>Xylanibacter</taxon>
    </lineage>
</organism>
<dbReference type="Proteomes" id="UP000182257">
    <property type="component" value="Unassembled WGS sequence"/>
</dbReference>
<feature type="coiled-coil region" evidence="1">
    <location>
        <begin position="378"/>
        <end position="405"/>
    </location>
</feature>
<keyword evidence="1" id="KW-0175">Coiled coil</keyword>
<dbReference type="PANTHER" id="PTHR37299">
    <property type="entry name" value="TRANSCRIPTIONAL REGULATOR-RELATED"/>
    <property type="match status" value="1"/>
</dbReference>
<dbReference type="Gene3D" id="1.25.40.10">
    <property type="entry name" value="Tetratricopeptide repeat domain"/>
    <property type="match status" value="1"/>
</dbReference>
<dbReference type="InterPro" id="IPR007492">
    <property type="entry name" value="LytTR_DNA-bd_dom"/>
</dbReference>
<keyword evidence="2" id="KW-1133">Transmembrane helix</keyword>
<dbReference type="PROSITE" id="PS51257">
    <property type="entry name" value="PROKAR_LIPOPROTEIN"/>
    <property type="match status" value="1"/>
</dbReference>
<gene>
    <name evidence="4" type="ORF">SAMN05216462_0473</name>
</gene>
<proteinExistence type="predicted"/>
<feature type="domain" description="HTH LytTR-type" evidence="3">
    <location>
        <begin position="482"/>
        <end position="532"/>
    </location>
</feature>
<keyword evidence="2" id="KW-0812">Transmembrane</keyword>
<dbReference type="Gene3D" id="2.40.50.1020">
    <property type="entry name" value="LytTr DNA-binding domain"/>
    <property type="match status" value="1"/>
</dbReference>
<sequence>MKRINWLLITLLLAACSKTDKQFIIEAERLVGEHADSALCILNKVEDATRLKGEWKARYWMAMAQAHIGTYQALSEDSLVLYAAEYYQDKDSAMLCKAHALASSYYWWRDSFVKAKDMMRLSVEESKRANDREGTISKLRSLARMESLEGNLDGLKRYTEEVVKLDGGDKNQAKLLNSLAIEYFYHGNYDAAIATMERIVAYRDTAADSIYIWNDVMRNYADMLVAMGQLDKGIQLQEYILDHYQHSTILEDNKIGALFSLSHAWLLKGDKQKARQYMDMVDEEKATDATRFCMIAHRMVLNYATTGRYDMTEIAEYANNKRDKREKSEAVAEAKEWSMHNLRDHELMLTVSRQRQLIFFLALTLALISIIFGLSVLAGKRKKLLAKQEEELELLNEQLKSLQNVRKETPVATAEHAAPTHITFTGSTSDTLSLDIANLVYIEAVGNYVKVYQLLDGKIKNDMLRATSKQMEEQLSAYPMMVRCHRAFIVNLEQVEQIISHTGTTQLVMKNCHDTIPVSRSNMAQIKAAIKDLL</sequence>
<dbReference type="SUPFAM" id="SSF48452">
    <property type="entry name" value="TPR-like"/>
    <property type="match status" value="1"/>
</dbReference>
<dbReference type="AlphaFoldDB" id="A0A1H3Y409"/>
<dbReference type="SMART" id="SM00850">
    <property type="entry name" value="LytTR"/>
    <property type="match status" value="1"/>
</dbReference>
<dbReference type="RefSeq" id="WP_074760064.1">
    <property type="nucleotide sequence ID" value="NZ_FNRF01000001.1"/>
</dbReference>
<dbReference type="InterPro" id="IPR046947">
    <property type="entry name" value="LytR-like"/>
</dbReference>
<dbReference type="Pfam" id="PF04397">
    <property type="entry name" value="LytTR"/>
    <property type="match status" value="1"/>
</dbReference>
<feature type="transmembrane region" description="Helical" evidence="2">
    <location>
        <begin position="357"/>
        <end position="378"/>
    </location>
</feature>
<dbReference type="InterPro" id="IPR011990">
    <property type="entry name" value="TPR-like_helical_dom_sf"/>
</dbReference>
<accession>A0A1H3Y409</accession>
<dbReference type="EMBL" id="FNRF01000001">
    <property type="protein sequence ID" value="SEA05558.1"/>
    <property type="molecule type" value="Genomic_DNA"/>
</dbReference>
<evidence type="ECO:0000313" key="5">
    <source>
        <dbReference type="Proteomes" id="UP000182257"/>
    </source>
</evidence>
<dbReference type="PROSITE" id="PS50930">
    <property type="entry name" value="HTH_LYTTR"/>
    <property type="match status" value="1"/>
</dbReference>
<dbReference type="GO" id="GO:0003677">
    <property type="term" value="F:DNA binding"/>
    <property type="evidence" value="ECO:0007669"/>
    <property type="project" value="InterPro"/>
</dbReference>
<dbReference type="PANTHER" id="PTHR37299:SF1">
    <property type="entry name" value="STAGE 0 SPORULATION PROTEIN A HOMOLOG"/>
    <property type="match status" value="1"/>
</dbReference>
<evidence type="ECO:0000256" key="2">
    <source>
        <dbReference type="SAM" id="Phobius"/>
    </source>
</evidence>
<reference evidence="4 5" key="1">
    <citation type="submission" date="2016-10" db="EMBL/GenBank/DDBJ databases">
        <authorList>
            <person name="de Groot N.N."/>
        </authorList>
    </citation>
    <scope>NUCLEOTIDE SEQUENCE [LARGE SCALE GENOMIC DNA]</scope>
    <source>
        <strain evidence="4 5">D31d</strain>
    </source>
</reference>
<protein>
    <submittedName>
        <fullName evidence="4">Transcriptional regulator, LytTR family</fullName>
    </submittedName>
</protein>
<keyword evidence="2" id="KW-0472">Membrane</keyword>
<dbReference type="GO" id="GO:0000156">
    <property type="term" value="F:phosphorelay response regulator activity"/>
    <property type="evidence" value="ECO:0007669"/>
    <property type="project" value="InterPro"/>
</dbReference>
<dbReference type="OrthoDB" id="1118393at2"/>
<evidence type="ECO:0000256" key="1">
    <source>
        <dbReference type="SAM" id="Coils"/>
    </source>
</evidence>
<evidence type="ECO:0000313" key="4">
    <source>
        <dbReference type="EMBL" id="SEA05558.1"/>
    </source>
</evidence>
<name>A0A1H3Y409_XYLRU</name>